<dbReference type="PROSITE" id="PS50158">
    <property type="entry name" value="ZF_CCHC"/>
    <property type="match status" value="1"/>
</dbReference>
<dbReference type="Gene3D" id="4.10.60.10">
    <property type="entry name" value="Zinc finger, CCHC-type"/>
    <property type="match status" value="1"/>
</dbReference>
<dbReference type="CDD" id="cd00303">
    <property type="entry name" value="retropepsin_like"/>
    <property type="match status" value="1"/>
</dbReference>
<accession>A0A5A7TYP0</accession>
<dbReference type="Gene3D" id="3.10.10.10">
    <property type="entry name" value="HIV Type 1 Reverse Transcriptase, subunit A, domain 1"/>
    <property type="match status" value="1"/>
</dbReference>
<evidence type="ECO:0000313" key="3">
    <source>
        <dbReference type="EMBL" id="KAA0048154.1"/>
    </source>
</evidence>
<reference evidence="3 4" key="1">
    <citation type="submission" date="2019-08" db="EMBL/GenBank/DDBJ databases">
        <title>Draft genome sequences of two oriental melons (Cucumis melo L. var makuwa).</title>
        <authorList>
            <person name="Kwon S.-Y."/>
        </authorList>
    </citation>
    <scope>NUCLEOTIDE SEQUENCE [LARGE SCALE GENOMIC DNA]</scope>
    <source>
        <strain evidence="4">cv. SW 3</strain>
        <tissue evidence="3">Leaf</tissue>
    </source>
</reference>
<feature type="domain" description="CCHC-type" evidence="2">
    <location>
        <begin position="255"/>
        <end position="268"/>
    </location>
</feature>
<comment type="caution">
    <text evidence="3">The sequence shown here is derived from an EMBL/GenBank/DDBJ whole genome shotgun (WGS) entry which is preliminary data.</text>
</comment>
<dbReference type="OrthoDB" id="1719899at2759"/>
<dbReference type="InterPro" id="IPR036875">
    <property type="entry name" value="Znf_CCHC_sf"/>
</dbReference>
<keyword evidence="1" id="KW-0862">Zinc</keyword>
<dbReference type="SMART" id="SM00343">
    <property type="entry name" value="ZnF_C2HC"/>
    <property type="match status" value="1"/>
</dbReference>
<proteinExistence type="predicted"/>
<dbReference type="InterPro" id="IPR001878">
    <property type="entry name" value="Znf_CCHC"/>
</dbReference>
<gene>
    <name evidence="3" type="ORF">E6C27_scaffold63G00530</name>
</gene>
<evidence type="ECO:0000256" key="1">
    <source>
        <dbReference type="PROSITE-ProRule" id="PRU00047"/>
    </source>
</evidence>
<dbReference type="Gene3D" id="2.40.70.10">
    <property type="entry name" value="Acid Proteases"/>
    <property type="match status" value="1"/>
</dbReference>
<dbReference type="AlphaFoldDB" id="A0A5A7TYP0"/>
<dbReference type="InterPro" id="IPR021109">
    <property type="entry name" value="Peptidase_aspartic_dom_sf"/>
</dbReference>
<dbReference type="PANTHER" id="PTHR35046:SF9">
    <property type="entry name" value="RNA-DIRECTED DNA POLYMERASE"/>
    <property type="match status" value="1"/>
</dbReference>
<evidence type="ECO:0000259" key="2">
    <source>
        <dbReference type="PROSITE" id="PS50158"/>
    </source>
</evidence>
<dbReference type="EMBL" id="SSTE01012982">
    <property type="protein sequence ID" value="KAA0048154.1"/>
    <property type="molecule type" value="Genomic_DNA"/>
</dbReference>
<dbReference type="InterPro" id="IPR005162">
    <property type="entry name" value="Retrotrans_gag_dom"/>
</dbReference>
<organism evidence="3 4">
    <name type="scientific">Cucumis melo var. makuwa</name>
    <name type="common">Oriental melon</name>
    <dbReference type="NCBI Taxonomy" id="1194695"/>
    <lineage>
        <taxon>Eukaryota</taxon>
        <taxon>Viridiplantae</taxon>
        <taxon>Streptophyta</taxon>
        <taxon>Embryophyta</taxon>
        <taxon>Tracheophyta</taxon>
        <taxon>Spermatophyta</taxon>
        <taxon>Magnoliopsida</taxon>
        <taxon>eudicotyledons</taxon>
        <taxon>Gunneridae</taxon>
        <taxon>Pentapetalae</taxon>
        <taxon>rosids</taxon>
        <taxon>fabids</taxon>
        <taxon>Cucurbitales</taxon>
        <taxon>Cucurbitaceae</taxon>
        <taxon>Benincaseae</taxon>
        <taxon>Cucumis</taxon>
    </lineage>
</organism>
<dbReference type="SUPFAM" id="SSF57756">
    <property type="entry name" value="Retrovirus zinc finger-like domains"/>
    <property type="match status" value="1"/>
</dbReference>
<dbReference type="Proteomes" id="UP000321393">
    <property type="component" value="Unassembled WGS sequence"/>
</dbReference>
<keyword evidence="1" id="KW-0863">Zinc-finger</keyword>
<keyword evidence="1" id="KW-0479">Metal-binding</keyword>
<dbReference type="InterPro" id="IPR043502">
    <property type="entry name" value="DNA/RNA_pol_sf"/>
</dbReference>
<dbReference type="InterPro" id="IPR043128">
    <property type="entry name" value="Rev_trsase/Diguanyl_cyclase"/>
</dbReference>
<protein>
    <submittedName>
        <fullName evidence="3">Retrovirus-related Pol polyprotein from transposon 17.6</fullName>
    </submittedName>
</protein>
<name>A0A5A7TYP0_CUCMM</name>
<sequence>MQPRRMERVHEDRDGGVKLKIPPFSGTTDSETYLQWERKIEHVFDCNTFSENRKMKLAIAKFTNYASEWYHYLKSERRRKEEDPIETWEKLKEAMRKRFIPKHYERDLKTKLQSLRQGTKSVAEYYREMETLIGRARIQEDEEDTMFRFLGGLNQEIAHLVDRNPPYNMEDMYHYAIKIEAQLKEKKERSKMYVSKTHTFSSSNTWNKDGFVNRNESMQSRGKFVDAQKVETESSNTKKVEASKEVREKTSSIQCWKCKGFGHMSKDCINKRVMVVRNGVIDSEDECEENDAQLEEDYETPVDDEHIEEGNSISLITRRVLNVKIKEEEIEDQRENLFHTRCLIKGSPCSLVIDNGSCTNVVSSFLVKRLQLTTRPHPKPYKLQWLTNKGELKVNSQVLISFTLGRYKDEVLCDVVPMHAEDILLGRPWQYDREVTYDGLLNKYTFTLDGKKFTLLSLSPYEVHWEVRNIFSFEAPTFVLMCKGKCLENESNSNDGLPSAFKSLLQKFNDTFPHEDAPTGLPPLREIEHQIDFIPSATLPNMAAYRTNPTETKEIQRQVEELMDKGYIRESMSHCSVPVILVPKKDGTWRMCVDCRAINKITVKYRHLIPQLDDMLDELHGANLF</sequence>
<dbReference type="GO" id="GO:0008270">
    <property type="term" value="F:zinc ion binding"/>
    <property type="evidence" value="ECO:0007669"/>
    <property type="project" value="UniProtKB-KW"/>
</dbReference>
<dbReference type="SUPFAM" id="SSF56672">
    <property type="entry name" value="DNA/RNA polymerases"/>
    <property type="match status" value="1"/>
</dbReference>
<dbReference type="Gene3D" id="3.30.70.270">
    <property type="match status" value="1"/>
</dbReference>
<dbReference type="PANTHER" id="PTHR35046">
    <property type="entry name" value="ZINC KNUCKLE (CCHC-TYPE) FAMILY PROTEIN"/>
    <property type="match status" value="1"/>
</dbReference>
<evidence type="ECO:0000313" key="4">
    <source>
        <dbReference type="Proteomes" id="UP000321393"/>
    </source>
</evidence>
<dbReference type="Pfam" id="PF03732">
    <property type="entry name" value="Retrotrans_gag"/>
    <property type="match status" value="1"/>
</dbReference>
<dbReference type="GO" id="GO:0003676">
    <property type="term" value="F:nucleic acid binding"/>
    <property type="evidence" value="ECO:0007669"/>
    <property type="project" value="InterPro"/>
</dbReference>